<proteinExistence type="predicted"/>
<feature type="chain" id="PRO_5020633932" evidence="1">
    <location>
        <begin position="22"/>
        <end position="298"/>
    </location>
</feature>
<dbReference type="InterPro" id="IPR000801">
    <property type="entry name" value="Esterase-like"/>
</dbReference>
<dbReference type="InterPro" id="IPR029058">
    <property type="entry name" value="AB_hydrolase_fold"/>
</dbReference>
<dbReference type="EMBL" id="SRSF01000009">
    <property type="protein sequence ID" value="THH36389.1"/>
    <property type="molecule type" value="Genomic_DNA"/>
</dbReference>
<reference evidence="2 3" key="1">
    <citation type="submission" date="2019-04" db="EMBL/GenBank/DDBJ databases">
        <title>Lewinella litorea sp. nov., isolated from a marine sand.</title>
        <authorList>
            <person name="Yoon J.-H."/>
        </authorList>
    </citation>
    <scope>NUCLEOTIDE SEQUENCE [LARGE SCALE GENOMIC DNA]</scope>
    <source>
        <strain evidence="2 3">HSMS-39</strain>
    </source>
</reference>
<dbReference type="SUPFAM" id="SSF53474">
    <property type="entry name" value="alpha/beta-Hydrolases"/>
    <property type="match status" value="1"/>
</dbReference>
<name>A0A4S4NAT5_9BACT</name>
<feature type="signal peptide" evidence="1">
    <location>
        <begin position="1"/>
        <end position="21"/>
    </location>
</feature>
<sequence length="298" mass="32650">MNGLLYLIALLSIGTLAGQEAAELPGPAKVVTQHILSDYMKGEVDYHVYIPDAYKLDSTHSYPVIYWLHGSGGWPPGVLNMLAERFHAAIQSEKIAPALVVFLDDGKRESMWVDSKDGTVRMESVIIRELIPHIDTSFRTIGQARGRLLEGGSMGGYGAARLGLKYPELFTAISLINPGPMQEVLNPEEAPVAGKAKAQQTLDRVYGGDTAFFRQLSPWQIAIGNAPNIRGNLEIRMILGGADPSLNNVLKFSDHLSQLDIEHSTTILEGAGHSPKEMFAALGDSYWEFFNRHLPAPE</sequence>
<dbReference type="Proteomes" id="UP000308528">
    <property type="component" value="Unassembled WGS sequence"/>
</dbReference>
<dbReference type="GO" id="GO:0016747">
    <property type="term" value="F:acyltransferase activity, transferring groups other than amino-acyl groups"/>
    <property type="evidence" value="ECO:0007669"/>
    <property type="project" value="TreeGrafter"/>
</dbReference>
<dbReference type="InterPro" id="IPR050583">
    <property type="entry name" value="Mycobacterial_A85_antigen"/>
</dbReference>
<gene>
    <name evidence="2" type="ORF">E4021_14990</name>
</gene>
<evidence type="ECO:0000313" key="3">
    <source>
        <dbReference type="Proteomes" id="UP000308528"/>
    </source>
</evidence>
<dbReference type="PANTHER" id="PTHR48098:SF1">
    <property type="entry name" value="DIACYLGLYCEROL ACYLTRANSFERASE_MYCOLYLTRANSFERASE AG85A"/>
    <property type="match status" value="1"/>
</dbReference>
<dbReference type="RefSeq" id="WP_136460192.1">
    <property type="nucleotide sequence ID" value="NZ_SRSF01000009.1"/>
</dbReference>
<dbReference type="AlphaFoldDB" id="A0A4S4NAT5"/>
<dbReference type="OrthoDB" id="9803578at2"/>
<dbReference type="PANTHER" id="PTHR48098">
    <property type="entry name" value="ENTEROCHELIN ESTERASE-RELATED"/>
    <property type="match status" value="1"/>
</dbReference>
<comment type="caution">
    <text evidence="2">The sequence shown here is derived from an EMBL/GenBank/DDBJ whole genome shotgun (WGS) entry which is preliminary data.</text>
</comment>
<accession>A0A4S4NAT5</accession>
<keyword evidence="3" id="KW-1185">Reference proteome</keyword>
<protein>
    <submittedName>
        <fullName evidence="2">Esterase family protein</fullName>
    </submittedName>
</protein>
<keyword evidence="1" id="KW-0732">Signal</keyword>
<evidence type="ECO:0000256" key="1">
    <source>
        <dbReference type="SAM" id="SignalP"/>
    </source>
</evidence>
<organism evidence="2 3">
    <name type="scientific">Neolewinella litorea</name>
    <dbReference type="NCBI Taxonomy" id="2562452"/>
    <lineage>
        <taxon>Bacteria</taxon>
        <taxon>Pseudomonadati</taxon>
        <taxon>Bacteroidota</taxon>
        <taxon>Saprospiria</taxon>
        <taxon>Saprospirales</taxon>
        <taxon>Lewinellaceae</taxon>
        <taxon>Neolewinella</taxon>
    </lineage>
</organism>
<evidence type="ECO:0000313" key="2">
    <source>
        <dbReference type="EMBL" id="THH36389.1"/>
    </source>
</evidence>
<dbReference type="Gene3D" id="3.40.50.1820">
    <property type="entry name" value="alpha/beta hydrolase"/>
    <property type="match status" value="1"/>
</dbReference>
<dbReference type="Pfam" id="PF00756">
    <property type="entry name" value="Esterase"/>
    <property type="match status" value="1"/>
</dbReference>